<keyword evidence="4 10" id="KW-0812">Transmembrane</keyword>
<dbReference type="InterPro" id="IPR002076">
    <property type="entry name" value="ELO_fam"/>
</dbReference>
<dbReference type="Proteomes" id="UP001431783">
    <property type="component" value="Unassembled WGS sequence"/>
</dbReference>
<dbReference type="GO" id="GO:0034625">
    <property type="term" value="P:fatty acid elongation, monounsaturated fatty acid"/>
    <property type="evidence" value="ECO:0007669"/>
    <property type="project" value="TreeGrafter"/>
</dbReference>
<feature type="transmembrane region" description="Helical" evidence="10">
    <location>
        <begin position="33"/>
        <end position="54"/>
    </location>
</feature>
<comment type="similarity">
    <text evidence="10">Belongs to the ELO family.</text>
</comment>
<evidence type="ECO:0000313" key="12">
    <source>
        <dbReference type="Proteomes" id="UP001431783"/>
    </source>
</evidence>
<evidence type="ECO:0000256" key="2">
    <source>
        <dbReference type="ARBA" id="ARBA00022516"/>
    </source>
</evidence>
<keyword evidence="9 10" id="KW-0275">Fatty acid biosynthesis</keyword>
<evidence type="ECO:0000256" key="7">
    <source>
        <dbReference type="ARBA" id="ARBA00023098"/>
    </source>
</evidence>
<dbReference type="GO" id="GO:0034626">
    <property type="term" value="P:fatty acid elongation, polyunsaturated fatty acid"/>
    <property type="evidence" value="ECO:0007669"/>
    <property type="project" value="TreeGrafter"/>
</dbReference>
<evidence type="ECO:0000256" key="3">
    <source>
        <dbReference type="ARBA" id="ARBA00022679"/>
    </source>
</evidence>
<evidence type="ECO:0000256" key="1">
    <source>
        <dbReference type="ARBA" id="ARBA00004141"/>
    </source>
</evidence>
<keyword evidence="3 10" id="KW-0808">Transferase</keyword>
<dbReference type="EC" id="2.3.1.199" evidence="10"/>
<dbReference type="PROSITE" id="PS01188">
    <property type="entry name" value="ELO"/>
    <property type="match status" value="1"/>
</dbReference>
<evidence type="ECO:0000256" key="6">
    <source>
        <dbReference type="ARBA" id="ARBA00022989"/>
    </source>
</evidence>
<evidence type="ECO:0000313" key="11">
    <source>
        <dbReference type="EMBL" id="KAK9871696.1"/>
    </source>
</evidence>
<keyword evidence="12" id="KW-1185">Reference proteome</keyword>
<feature type="transmembrane region" description="Helical" evidence="10">
    <location>
        <begin position="206"/>
        <end position="225"/>
    </location>
</feature>
<feature type="transmembrane region" description="Helical" evidence="10">
    <location>
        <begin position="161"/>
        <end position="185"/>
    </location>
</feature>
<keyword evidence="2 10" id="KW-0444">Lipid biosynthesis</keyword>
<dbReference type="GO" id="GO:0019367">
    <property type="term" value="P:fatty acid elongation, saturated fatty acid"/>
    <property type="evidence" value="ECO:0007669"/>
    <property type="project" value="TreeGrafter"/>
</dbReference>
<dbReference type="GO" id="GO:0005789">
    <property type="term" value="C:endoplasmic reticulum membrane"/>
    <property type="evidence" value="ECO:0007669"/>
    <property type="project" value="TreeGrafter"/>
</dbReference>
<feature type="transmembrane region" description="Helical" evidence="10">
    <location>
        <begin position="66"/>
        <end position="90"/>
    </location>
</feature>
<comment type="subcellular location">
    <subcellularLocation>
        <location evidence="1">Membrane</location>
        <topology evidence="1">Multi-pass membrane protein</topology>
    </subcellularLocation>
</comment>
<keyword evidence="6 10" id="KW-1133">Transmembrane helix</keyword>
<dbReference type="Pfam" id="PF01151">
    <property type="entry name" value="ELO"/>
    <property type="match status" value="1"/>
</dbReference>
<comment type="caution">
    <text evidence="11">The sequence shown here is derived from an EMBL/GenBank/DDBJ whole genome shotgun (WGS) entry which is preliminary data.</text>
</comment>
<reference evidence="11 12" key="1">
    <citation type="submission" date="2023-03" db="EMBL/GenBank/DDBJ databases">
        <title>Genome insight into feeding habits of ladybird beetles.</title>
        <authorList>
            <person name="Li H.-S."/>
            <person name="Huang Y.-H."/>
            <person name="Pang H."/>
        </authorList>
    </citation>
    <scope>NUCLEOTIDE SEQUENCE [LARGE SCALE GENOMIC DNA]</scope>
    <source>
        <strain evidence="11">SYSU_2023b</strain>
        <tissue evidence="11">Whole body</tissue>
    </source>
</reference>
<feature type="transmembrane region" description="Helical" evidence="10">
    <location>
        <begin position="231"/>
        <end position="252"/>
    </location>
</feature>
<comment type="catalytic activity">
    <reaction evidence="10">
        <text>a very-long-chain acyl-CoA + malonyl-CoA + H(+) = a very-long-chain 3-oxoacyl-CoA + CO2 + CoA</text>
        <dbReference type="Rhea" id="RHEA:32727"/>
        <dbReference type="ChEBI" id="CHEBI:15378"/>
        <dbReference type="ChEBI" id="CHEBI:16526"/>
        <dbReference type="ChEBI" id="CHEBI:57287"/>
        <dbReference type="ChEBI" id="CHEBI:57384"/>
        <dbReference type="ChEBI" id="CHEBI:90725"/>
        <dbReference type="ChEBI" id="CHEBI:90736"/>
        <dbReference type="EC" id="2.3.1.199"/>
    </reaction>
</comment>
<keyword evidence="8 10" id="KW-0472">Membrane</keyword>
<sequence>MNYIENIGFIYNQLFNDLADPRTNNWFMVRNPFPVFSIAIAYNFFVLGLGPKYMSRRKPFDLRKILILYNALQVLLSMYIFHDGFIAYLYRYSLRCEPVDTTWSEEAMRAARGCYIYYLAKVTELMDTVFFILRNKYDQVTFLHVYHHTIMPLISWGNVKYFPGGHGVFIGMINSFVNVIMYVYYMIAAMGPNYQKYIWWKKHITLLQMVQMGVTFFHSAQLLFIDCGYPRWTILFTMPNAILFIFLFNDFYKNIHCVTNKILVRK</sequence>
<proteinExistence type="inferred from homology"/>
<evidence type="ECO:0000256" key="9">
    <source>
        <dbReference type="ARBA" id="ARBA00023160"/>
    </source>
</evidence>
<accession>A0AAW1TVE4</accession>
<gene>
    <name evidence="11" type="ORF">WA026_014147</name>
</gene>
<dbReference type="GO" id="GO:0030148">
    <property type="term" value="P:sphingolipid biosynthetic process"/>
    <property type="evidence" value="ECO:0007669"/>
    <property type="project" value="TreeGrafter"/>
</dbReference>
<evidence type="ECO:0000256" key="10">
    <source>
        <dbReference type="RuleBase" id="RU361115"/>
    </source>
</evidence>
<evidence type="ECO:0000256" key="8">
    <source>
        <dbReference type="ARBA" id="ARBA00023136"/>
    </source>
</evidence>
<evidence type="ECO:0000256" key="5">
    <source>
        <dbReference type="ARBA" id="ARBA00022832"/>
    </source>
</evidence>
<organism evidence="11 12">
    <name type="scientific">Henosepilachna vigintioctopunctata</name>
    <dbReference type="NCBI Taxonomy" id="420089"/>
    <lineage>
        <taxon>Eukaryota</taxon>
        <taxon>Metazoa</taxon>
        <taxon>Ecdysozoa</taxon>
        <taxon>Arthropoda</taxon>
        <taxon>Hexapoda</taxon>
        <taxon>Insecta</taxon>
        <taxon>Pterygota</taxon>
        <taxon>Neoptera</taxon>
        <taxon>Endopterygota</taxon>
        <taxon>Coleoptera</taxon>
        <taxon>Polyphaga</taxon>
        <taxon>Cucujiformia</taxon>
        <taxon>Coccinelloidea</taxon>
        <taxon>Coccinellidae</taxon>
        <taxon>Epilachninae</taxon>
        <taxon>Epilachnini</taxon>
        <taxon>Henosepilachna</taxon>
    </lineage>
</organism>
<protein>
    <recommendedName>
        <fullName evidence="10">Elongation of very long chain fatty acids protein</fullName>
        <ecNumber evidence="10">2.3.1.199</ecNumber>
    </recommendedName>
    <alternativeName>
        <fullName evidence="10">Very-long-chain 3-oxoacyl-CoA synthase</fullName>
    </alternativeName>
</protein>
<dbReference type="AlphaFoldDB" id="A0AAW1TVE4"/>
<dbReference type="EMBL" id="JARQZJ010000007">
    <property type="protein sequence ID" value="KAK9871696.1"/>
    <property type="molecule type" value="Genomic_DNA"/>
</dbReference>
<name>A0AAW1TVE4_9CUCU</name>
<dbReference type="GO" id="GO:0009922">
    <property type="term" value="F:fatty acid elongase activity"/>
    <property type="evidence" value="ECO:0007669"/>
    <property type="project" value="UniProtKB-EC"/>
</dbReference>
<dbReference type="GO" id="GO:0042761">
    <property type="term" value="P:very long-chain fatty acid biosynthetic process"/>
    <property type="evidence" value="ECO:0007669"/>
    <property type="project" value="TreeGrafter"/>
</dbReference>
<dbReference type="PANTHER" id="PTHR11157:SF153">
    <property type="entry name" value="ELONGATION OF VERY LONG CHAIN FATTY ACIDS PROTEIN"/>
    <property type="match status" value="1"/>
</dbReference>
<evidence type="ECO:0000256" key="4">
    <source>
        <dbReference type="ARBA" id="ARBA00022692"/>
    </source>
</evidence>
<dbReference type="PANTHER" id="PTHR11157">
    <property type="entry name" value="FATTY ACID ACYL TRANSFERASE-RELATED"/>
    <property type="match status" value="1"/>
</dbReference>
<dbReference type="InterPro" id="IPR030457">
    <property type="entry name" value="ELO_CS"/>
</dbReference>
<keyword evidence="7 10" id="KW-0443">Lipid metabolism</keyword>
<keyword evidence="5 10" id="KW-0276">Fatty acid metabolism</keyword>